<dbReference type="Gene3D" id="3.30.1330.30">
    <property type="match status" value="1"/>
</dbReference>
<dbReference type="GO" id="GO:0032259">
    <property type="term" value="P:methylation"/>
    <property type="evidence" value="ECO:0007669"/>
    <property type="project" value="UniProtKB-KW"/>
</dbReference>
<keyword evidence="2 6" id="KW-0489">Methyltransferase</keyword>
<dbReference type="PANTHER" id="PTHR43191">
    <property type="entry name" value="RRNA METHYLTRANSFERASE 3"/>
    <property type="match status" value="1"/>
</dbReference>
<dbReference type="GO" id="GO:0008173">
    <property type="term" value="F:RNA methyltransferase activity"/>
    <property type="evidence" value="ECO:0007669"/>
    <property type="project" value="InterPro"/>
</dbReference>
<dbReference type="SUPFAM" id="SSF75217">
    <property type="entry name" value="alpha/beta knot"/>
    <property type="match status" value="1"/>
</dbReference>
<feature type="domain" description="MRM3-like substrate binding" evidence="5">
    <location>
        <begin position="10"/>
        <end position="88"/>
    </location>
</feature>
<comment type="caution">
    <text evidence="6">The sequence shown here is derived from an EMBL/GenBank/DDBJ whole genome shotgun (WGS) entry which is preliminary data.</text>
</comment>
<dbReference type="GO" id="GO:0006396">
    <property type="term" value="P:RNA processing"/>
    <property type="evidence" value="ECO:0007669"/>
    <property type="project" value="InterPro"/>
</dbReference>
<name>A0A4V2RWR9_9BACT</name>
<accession>A0A4V2RWR9</accession>
<dbReference type="InterPro" id="IPR001537">
    <property type="entry name" value="SpoU_MeTrfase"/>
</dbReference>
<dbReference type="Proteomes" id="UP000295221">
    <property type="component" value="Unassembled WGS sequence"/>
</dbReference>
<dbReference type="PANTHER" id="PTHR43191:SF2">
    <property type="entry name" value="RRNA METHYLTRANSFERASE 3, MITOCHONDRIAL"/>
    <property type="match status" value="1"/>
</dbReference>
<dbReference type="CDD" id="cd18109">
    <property type="entry name" value="SpoU-like_RNA-MTase"/>
    <property type="match status" value="1"/>
</dbReference>
<dbReference type="Pfam" id="PF00588">
    <property type="entry name" value="SpoU_methylase"/>
    <property type="match status" value="1"/>
</dbReference>
<dbReference type="EMBL" id="SLWK01000002">
    <property type="protein sequence ID" value="TCO09781.1"/>
    <property type="molecule type" value="Genomic_DNA"/>
</dbReference>
<dbReference type="InterPro" id="IPR029028">
    <property type="entry name" value="Alpha/beta_knot_MTases"/>
</dbReference>
<dbReference type="AlphaFoldDB" id="A0A4V2RWR9"/>
<evidence type="ECO:0000259" key="5">
    <source>
        <dbReference type="Pfam" id="PF22435"/>
    </source>
</evidence>
<evidence type="ECO:0000256" key="1">
    <source>
        <dbReference type="ARBA" id="ARBA00007228"/>
    </source>
</evidence>
<dbReference type="InterPro" id="IPR029064">
    <property type="entry name" value="Ribosomal_eL30-like_sf"/>
</dbReference>
<comment type="similarity">
    <text evidence="1">Belongs to the class IV-like SAM-binding methyltransferase superfamily. RNA methyltransferase TrmH family.</text>
</comment>
<proteinExistence type="inferred from homology"/>
<dbReference type="InterPro" id="IPR053888">
    <property type="entry name" value="MRM3-like_sub_bind"/>
</dbReference>
<evidence type="ECO:0000259" key="4">
    <source>
        <dbReference type="Pfam" id="PF00588"/>
    </source>
</evidence>
<dbReference type="InterPro" id="IPR029026">
    <property type="entry name" value="tRNA_m1G_MTases_N"/>
</dbReference>
<sequence>MMMLSKSQKKLIASMGQKKYRDLHGLFLAEGNKTVNEFISAGIVPHLLIVSDDWLPDNPELITENLIHVSRNELSSVSFLKTPKGVLALFPQFKYHLNNSAIQNKTVLILDGIQDPGNLGTIIRIADWFGIEHIVCSIDTADFYNPKVVQATMGSAVRVPVHYTDLPEFIVRYKNETQNPVYGTYPGCNNLYHSELSEGCLIIIGNEGNGIRPEVDHLVTGRISIPSYPGGEKTSESLNAGVATAIICSEFRRRLMMPNP</sequence>
<evidence type="ECO:0000313" key="7">
    <source>
        <dbReference type="Proteomes" id="UP000295221"/>
    </source>
</evidence>
<reference evidence="6 7" key="1">
    <citation type="submission" date="2019-03" db="EMBL/GenBank/DDBJ databases">
        <title>Genomic Encyclopedia of Type Strains, Phase IV (KMG-IV): sequencing the most valuable type-strain genomes for metagenomic binning, comparative biology and taxonomic classification.</title>
        <authorList>
            <person name="Goeker M."/>
        </authorList>
    </citation>
    <scope>NUCLEOTIDE SEQUENCE [LARGE SCALE GENOMIC DNA]</scope>
    <source>
        <strain evidence="6 7">DSM 24179</strain>
    </source>
</reference>
<keyword evidence="7" id="KW-1185">Reference proteome</keyword>
<evidence type="ECO:0000256" key="2">
    <source>
        <dbReference type="ARBA" id="ARBA00022603"/>
    </source>
</evidence>
<dbReference type="Pfam" id="PF22435">
    <property type="entry name" value="MRM3-like_sub_bind"/>
    <property type="match status" value="1"/>
</dbReference>
<gene>
    <name evidence="6" type="ORF">EV194_102207</name>
</gene>
<dbReference type="SUPFAM" id="SSF55315">
    <property type="entry name" value="L30e-like"/>
    <property type="match status" value="1"/>
</dbReference>
<feature type="domain" description="tRNA/rRNA methyltransferase SpoU type" evidence="4">
    <location>
        <begin position="106"/>
        <end position="248"/>
    </location>
</feature>
<evidence type="ECO:0000256" key="3">
    <source>
        <dbReference type="ARBA" id="ARBA00022679"/>
    </source>
</evidence>
<dbReference type="InterPro" id="IPR051259">
    <property type="entry name" value="rRNA_Methyltransferase"/>
</dbReference>
<organism evidence="6 7">
    <name type="scientific">Natronoflexus pectinivorans</name>
    <dbReference type="NCBI Taxonomy" id="682526"/>
    <lineage>
        <taxon>Bacteria</taxon>
        <taxon>Pseudomonadati</taxon>
        <taxon>Bacteroidota</taxon>
        <taxon>Bacteroidia</taxon>
        <taxon>Marinilabiliales</taxon>
        <taxon>Marinilabiliaceae</taxon>
        <taxon>Natronoflexus</taxon>
    </lineage>
</organism>
<dbReference type="GO" id="GO:0003723">
    <property type="term" value="F:RNA binding"/>
    <property type="evidence" value="ECO:0007669"/>
    <property type="project" value="InterPro"/>
</dbReference>
<evidence type="ECO:0000313" key="6">
    <source>
        <dbReference type="EMBL" id="TCO09781.1"/>
    </source>
</evidence>
<keyword evidence="3 6" id="KW-0808">Transferase</keyword>
<dbReference type="Gene3D" id="3.40.1280.10">
    <property type="match status" value="1"/>
</dbReference>
<protein>
    <submittedName>
        <fullName evidence="6">TrmH family RNA methyltransferase</fullName>
    </submittedName>
</protein>